<proteinExistence type="predicted"/>
<evidence type="ECO:0000313" key="1">
    <source>
        <dbReference type="Proteomes" id="UP000095286"/>
    </source>
</evidence>
<organism evidence="1 2">
    <name type="scientific">Rhabditophanes sp. KR3021</name>
    <dbReference type="NCBI Taxonomy" id="114890"/>
    <lineage>
        <taxon>Eukaryota</taxon>
        <taxon>Metazoa</taxon>
        <taxon>Ecdysozoa</taxon>
        <taxon>Nematoda</taxon>
        <taxon>Chromadorea</taxon>
        <taxon>Rhabditida</taxon>
        <taxon>Tylenchina</taxon>
        <taxon>Panagrolaimomorpha</taxon>
        <taxon>Strongyloidoidea</taxon>
        <taxon>Alloionematidae</taxon>
        <taxon>Rhabditophanes</taxon>
    </lineage>
</organism>
<dbReference type="Proteomes" id="UP000095286">
    <property type="component" value="Unplaced"/>
</dbReference>
<sequence length="376" mass="43015">MAAPPSADDLMQRSLFSSIFNFKFKPSKVHTTNYEEDPVYRSPAPHYMYDQDTTGTSSSSMYHQNYNIPHHLHPQQHHPQQLQQPVSPIYHQFSSHTSSPISHIPSPQLRYPESECYESAINLGINLANAHIVDSMPPSNNASANSLNNHHHQIQSPMEIFNEIKCECAEFEKNNYMINNNFDGSNNMTGYVEQQQPLPCHQPLASPPATLMNCPTCQHHSVVSPAIINQQQPLTPPLVLQQEMEAVAVPLAQSISDRISPFFNSQNSNLSVEQVIKIVLATMKESSVFPFPMSNKNRTQKKVEDLVDESPEMILQRKRQQNNEAAARYRQRQKEAKKRFDKDIEVELRQNNILRQQISTLEQEITLIEKILIKQR</sequence>
<dbReference type="WBParaSite" id="RSKR_0000748800.1">
    <property type="protein sequence ID" value="RSKR_0000748800.1"/>
    <property type="gene ID" value="RSKR_0000748800"/>
</dbReference>
<name>A0AC35U4L3_9BILA</name>
<evidence type="ECO:0000313" key="2">
    <source>
        <dbReference type="WBParaSite" id="RSKR_0000748800.1"/>
    </source>
</evidence>
<accession>A0AC35U4L3</accession>
<protein>
    <submittedName>
        <fullName evidence="2">BZIP domain-containing protein</fullName>
    </submittedName>
</protein>
<reference evidence="2" key="1">
    <citation type="submission" date="2016-11" db="UniProtKB">
        <authorList>
            <consortium name="WormBaseParasite"/>
        </authorList>
    </citation>
    <scope>IDENTIFICATION</scope>
    <source>
        <strain evidence="2">KR3021</strain>
    </source>
</reference>